<dbReference type="EMBL" id="CAXDID020000035">
    <property type="protein sequence ID" value="CAL5996523.1"/>
    <property type="molecule type" value="Genomic_DNA"/>
</dbReference>
<dbReference type="EMBL" id="CATOUU010000972">
    <property type="protein sequence ID" value="CAI9964072.1"/>
    <property type="molecule type" value="Genomic_DNA"/>
</dbReference>
<dbReference type="Proteomes" id="UP001642409">
    <property type="component" value="Unassembled WGS sequence"/>
</dbReference>
<dbReference type="AlphaFoldDB" id="A0AA86QVQ7"/>
<name>A0AA86QVQ7_9EUKA</name>
<keyword evidence="1" id="KW-0472">Membrane</keyword>
<evidence type="ECO:0000256" key="1">
    <source>
        <dbReference type="SAM" id="Phobius"/>
    </source>
</evidence>
<evidence type="ECO:0000313" key="4">
    <source>
        <dbReference type="Proteomes" id="UP001642409"/>
    </source>
</evidence>
<keyword evidence="4" id="KW-1185">Reference proteome</keyword>
<organism evidence="2">
    <name type="scientific">Hexamita inflata</name>
    <dbReference type="NCBI Taxonomy" id="28002"/>
    <lineage>
        <taxon>Eukaryota</taxon>
        <taxon>Metamonada</taxon>
        <taxon>Diplomonadida</taxon>
        <taxon>Hexamitidae</taxon>
        <taxon>Hexamitinae</taxon>
        <taxon>Hexamita</taxon>
    </lineage>
</organism>
<feature type="transmembrane region" description="Helical" evidence="1">
    <location>
        <begin position="178"/>
        <end position="197"/>
    </location>
</feature>
<evidence type="ECO:0000313" key="2">
    <source>
        <dbReference type="EMBL" id="CAI9964072.1"/>
    </source>
</evidence>
<gene>
    <name evidence="3" type="ORF">HINF_LOCUS14802</name>
    <name evidence="2" type="ORF">HINF_LOCUS51717</name>
</gene>
<accession>A0AA86QVQ7</accession>
<comment type="caution">
    <text evidence="2">The sequence shown here is derived from an EMBL/GenBank/DDBJ whole genome shotgun (WGS) entry which is preliminary data.</text>
</comment>
<sequence length="198" mass="23608">MTKHVCYGIFNHDYSLVYQLDMISYFQLITLNITFIQLKNNIRFKKYFKWRRKQKFENVLRKQVLRAELKRKLESTGEEEHPQLLLIFAAQKLEPLHKILVLKLAMNKLKKQYSKYIQAKMCSIELIKLAKESMKIDYIKLEICECAEFECPCCGSESIQRRICTAVCAGRRMDVMNFIIRSFICVHQIIIIYSVFIF</sequence>
<keyword evidence="1" id="KW-0812">Transmembrane</keyword>
<reference evidence="2" key="1">
    <citation type="submission" date="2023-06" db="EMBL/GenBank/DDBJ databases">
        <authorList>
            <person name="Kurt Z."/>
        </authorList>
    </citation>
    <scope>NUCLEOTIDE SEQUENCE</scope>
</reference>
<keyword evidence="1" id="KW-1133">Transmembrane helix</keyword>
<protein>
    <submittedName>
        <fullName evidence="2">Coatomer alpha subunit</fullName>
    </submittedName>
    <submittedName>
        <fullName evidence="3">Coatomer_alpha subunit</fullName>
    </submittedName>
</protein>
<proteinExistence type="predicted"/>
<feature type="transmembrane region" description="Helical" evidence="1">
    <location>
        <begin position="22"/>
        <end position="42"/>
    </location>
</feature>
<evidence type="ECO:0000313" key="3">
    <source>
        <dbReference type="EMBL" id="CAL5996523.1"/>
    </source>
</evidence>
<reference evidence="3 4" key="2">
    <citation type="submission" date="2024-07" db="EMBL/GenBank/DDBJ databases">
        <authorList>
            <person name="Akdeniz Z."/>
        </authorList>
    </citation>
    <scope>NUCLEOTIDE SEQUENCE [LARGE SCALE GENOMIC DNA]</scope>
</reference>